<evidence type="ECO:0000313" key="5">
    <source>
        <dbReference type="EMBL" id="WXB76004.1"/>
    </source>
</evidence>
<dbReference type="InterPro" id="IPR029069">
    <property type="entry name" value="HotDog_dom_sf"/>
</dbReference>
<evidence type="ECO:0000256" key="2">
    <source>
        <dbReference type="ARBA" id="ARBA00022801"/>
    </source>
</evidence>
<keyword evidence="6" id="KW-1185">Reference proteome</keyword>
<dbReference type="EMBL" id="CP144913">
    <property type="protein sequence ID" value="WXB76004.1"/>
    <property type="molecule type" value="Genomic_DNA"/>
</dbReference>
<dbReference type="InterPro" id="IPR049450">
    <property type="entry name" value="ACOT8-like_C"/>
</dbReference>
<dbReference type="Pfam" id="PF20789">
    <property type="entry name" value="4HBT_3C"/>
    <property type="match status" value="1"/>
</dbReference>
<dbReference type="InterPro" id="IPR042171">
    <property type="entry name" value="Acyl-CoA_hotdog"/>
</dbReference>
<evidence type="ECO:0000259" key="3">
    <source>
        <dbReference type="Pfam" id="PF13622"/>
    </source>
</evidence>
<name>A0ABZ2MG20_9MICO</name>
<organism evidence="5 6">
    <name type="scientific">Janibacter alittae</name>
    <dbReference type="NCBI Taxonomy" id="3115209"/>
    <lineage>
        <taxon>Bacteria</taxon>
        <taxon>Bacillati</taxon>
        <taxon>Actinomycetota</taxon>
        <taxon>Actinomycetes</taxon>
        <taxon>Micrococcales</taxon>
        <taxon>Intrasporangiaceae</taxon>
        <taxon>Janibacter</taxon>
    </lineage>
</organism>
<dbReference type="RefSeq" id="WP_338748773.1">
    <property type="nucleotide sequence ID" value="NZ_CP144913.1"/>
</dbReference>
<accession>A0ABZ2MG20</accession>
<dbReference type="Proteomes" id="UP001382727">
    <property type="component" value="Chromosome"/>
</dbReference>
<keyword evidence="2" id="KW-0378">Hydrolase</keyword>
<evidence type="ECO:0000256" key="1">
    <source>
        <dbReference type="ARBA" id="ARBA00006538"/>
    </source>
</evidence>
<evidence type="ECO:0000259" key="4">
    <source>
        <dbReference type="Pfam" id="PF20789"/>
    </source>
</evidence>
<dbReference type="PANTHER" id="PTHR11066:SF34">
    <property type="entry name" value="ACYL-COENZYME A THIOESTERASE 8"/>
    <property type="match status" value="1"/>
</dbReference>
<dbReference type="Pfam" id="PF13622">
    <property type="entry name" value="4HBT_3"/>
    <property type="match status" value="1"/>
</dbReference>
<dbReference type="SUPFAM" id="SSF54637">
    <property type="entry name" value="Thioesterase/thiol ester dehydrase-isomerase"/>
    <property type="match status" value="2"/>
</dbReference>
<dbReference type="Gene3D" id="2.40.160.210">
    <property type="entry name" value="Acyl-CoA thioesterase, double hotdog domain"/>
    <property type="match status" value="1"/>
</dbReference>
<gene>
    <name evidence="5" type="ORF">V1351_13820</name>
</gene>
<feature type="domain" description="Acyl-CoA thioesterase-like C-terminal" evidence="4">
    <location>
        <begin position="142"/>
        <end position="278"/>
    </location>
</feature>
<comment type="similarity">
    <text evidence="1">Belongs to the C/M/P thioester hydrolase family.</text>
</comment>
<reference evidence="5 6" key="1">
    <citation type="submission" date="2024-02" db="EMBL/GenBank/DDBJ databases">
        <title>Janibacter sp. nov., isolated from gut of marine sandworm.</title>
        <authorList>
            <person name="Kim B."/>
            <person name="Jun M.O."/>
            <person name="Shin N.-R."/>
        </authorList>
    </citation>
    <scope>NUCLEOTIDE SEQUENCE [LARGE SCALE GENOMIC DNA]</scope>
    <source>
        <strain evidence="5 6">A1S7</strain>
    </source>
</reference>
<evidence type="ECO:0000313" key="6">
    <source>
        <dbReference type="Proteomes" id="UP001382727"/>
    </source>
</evidence>
<feature type="domain" description="Acyl-CoA thioesterase-like N-terminal HotDog" evidence="3">
    <location>
        <begin position="24"/>
        <end position="104"/>
    </location>
</feature>
<dbReference type="CDD" id="cd03444">
    <property type="entry name" value="Thioesterase_II_repeat1"/>
    <property type="match status" value="1"/>
</dbReference>
<protein>
    <submittedName>
        <fullName evidence="5">Acyl-CoA thioesterase domain-containing protein</fullName>
    </submittedName>
</protein>
<dbReference type="PANTHER" id="PTHR11066">
    <property type="entry name" value="ACYL-COA THIOESTERASE"/>
    <property type="match status" value="1"/>
</dbReference>
<sequence>MPDLLELTCIDDPAARVSTWVGRPQDVPAGRSFGGLLLAQALLAAGRTVPDGQQVVSQQSDFITAAPTDQPLRWEVTRMGDSPSLSTRRSRLLDPRGSELFAATTRWAVDRDDLPSYDAVLPRSAPDPESLADLHDHFARIEQVPPWWRVRRPVHVRHVVPPSYTESGPRTDEQTAFFRSIAPLPADSMLHAAVAAYVSDMCLVEPAFTALGAARHAPGGLILSLTHALTFHRPLDISDWAQCDCRVRVVAHGRAEGRSDLFDTNGMLAVSASQLALVRMPYPPST</sequence>
<dbReference type="InterPro" id="IPR049449">
    <property type="entry name" value="TesB_ACOT8-like_N"/>
</dbReference>
<dbReference type="InterPro" id="IPR003703">
    <property type="entry name" value="Acyl_CoA_thio"/>
</dbReference>
<proteinExistence type="inferred from homology"/>